<keyword evidence="2" id="KW-0732">Signal</keyword>
<accession>A0ABM1Z2F3</accession>
<dbReference type="GeneID" id="109416358"/>
<dbReference type="Proteomes" id="UP000069940">
    <property type="component" value="Unassembled WGS sequence"/>
</dbReference>
<feature type="compositionally biased region" description="Low complexity" evidence="1">
    <location>
        <begin position="87"/>
        <end position="119"/>
    </location>
</feature>
<evidence type="ECO:0000256" key="1">
    <source>
        <dbReference type="SAM" id="MobiDB-lite"/>
    </source>
</evidence>
<feature type="region of interest" description="Disordered" evidence="1">
    <location>
        <begin position="51"/>
        <end position="127"/>
    </location>
</feature>
<name>A0ABM1Z2F3_AEDAL</name>
<dbReference type="EnsemblMetazoa" id="AALFPA23_014362.R20870">
    <property type="protein sequence ID" value="AALFPA23_014362.P20870"/>
    <property type="gene ID" value="AALFPA23_014362"/>
</dbReference>
<organism evidence="3 4">
    <name type="scientific">Aedes albopictus</name>
    <name type="common">Asian tiger mosquito</name>
    <name type="synonym">Stegomyia albopicta</name>
    <dbReference type="NCBI Taxonomy" id="7160"/>
    <lineage>
        <taxon>Eukaryota</taxon>
        <taxon>Metazoa</taxon>
        <taxon>Ecdysozoa</taxon>
        <taxon>Arthropoda</taxon>
        <taxon>Hexapoda</taxon>
        <taxon>Insecta</taxon>
        <taxon>Pterygota</taxon>
        <taxon>Neoptera</taxon>
        <taxon>Endopterygota</taxon>
        <taxon>Diptera</taxon>
        <taxon>Nematocera</taxon>
        <taxon>Culicoidea</taxon>
        <taxon>Culicidae</taxon>
        <taxon>Culicinae</taxon>
        <taxon>Aedini</taxon>
        <taxon>Aedes</taxon>
        <taxon>Stegomyia</taxon>
    </lineage>
</organism>
<evidence type="ECO:0000256" key="2">
    <source>
        <dbReference type="SAM" id="SignalP"/>
    </source>
</evidence>
<evidence type="ECO:0000313" key="4">
    <source>
        <dbReference type="Proteomes" id="UP000069940"/>
    </source>
</evidence>
<reference evidence="3" key="2">
    <citation type="submission" date="2025-05" db="UniProtKB">
        <authorList>
            <consortium name="EnsemblMetazoa"/>
        </authorList>
    </citation>
    <scope>IDENTIFICATION</scope>
    <source>
        <strain evidence="3">Foshan</strain>
    </source>
</reference>
<feature type="chain" id="PRO_5045271536" evidence="2">
    <location>
        <begin position="20"/>
        <end position="267"/>
    </location>
</feature>
<evidence type="ECO:0000313" key="3">
    <source>
        <dbReference type="EnsemblMetazoa" id="AALFPA23_014362.P20870"/>
    </source>
</evidence>
<dbReference type="RefSeq" id="XP_019545974.3">
    <property type="nucleotide sequence ID" value="XM_019690429.3"/>
</dbReference>
<protein>
    <submittedName>
        <fullName evidence="3">Uncharacterized protein</fullName>
    </submittedName>
</protein>
<feature type="signal peptide" evidence="2">
    <location>
        <begin position="1"/>
        <end position="19"/>
    </location>
</feature>
<sequence>MQLKLFLLVEVLLVATTKAQLVCYTCNDCNVETVATVQACGSTTVAPPGTTQPLPDTTTVVPPVTTLPPATTVVPPDDTTTPPPATTIPDTTTSPGLATPETTLFPPITTTLTPTTLLPPTSPTAPPDTTLFPPTTATAPDGPPTLPTTISTTISSSPGTDGPATPTLPTTISTTLAPALDLATPPIWQWFSSDVEEPSSRMLISMPAPTAPLHVCFTLRSNVGDREVVRRGCTQLRNTIPDTCNYESGGQHTHCSVCMTHLCNYGS</sequence>
<proteinExistence type="predicted"/>
<keyword evidence="4" id="KW-1185">Reference proteome</keyword>
<reference evidence="4" key="1">
    <citation type="journal article" date="2015" name="Proc. Natl. Acad. Sci. U.S.A.">
        <title>Genome sequence of the Asian Tiger mosquito, Aedes albopictus, reveals insights into its biology, genetics, and evolution.</title>
        <authorList>
            <person name="Chen X.G."/>
            <person name="Jiang X."/>
            <person name="Gu J."/>
            <person name="Xu M."/>
            <person name="Wu Y."/>
            <person name="Deng Y."/>
            <person name="Zhang C."/>
            <person name="Bonizzoni M."/>
            <person name="Dermauw W."/>
            <person name="Vontas J."/>
            <person name="Armbruster P."/>
            <person name="Huang X."/>
            <person name="Yang Y."/>
            <person name="Zhang H."/>
            <person name="He W."/>
            <person name="Peng H."/>
            <person name="Liu Y."/>
            <person name="Wu K."/>
            <person name="Chen J."/>
            <person name="Lirakis M."/>
            <person name="Topalis P."/>
            <person name="Van Leeuwen T."/>
            <person name="Hall A.B."/>
            <person name="Jiang X."/>
            <person name="Thorpe C."/>
            <person name="Mueller R.L."/>
            <person name="Sun C."/>
            <person name="Waterhouse R.M."/>
            <person name="Yan G."/>
            <person name="Tu Z.J."/>
            <person name="Fang X."/>
            <person name="James A.A."/>
        </authorList>
    </citation>
    <scope>NUCLEOTIDE SEQUENCE [LARGE SCALE GENOMIC DNA]</scope>
    <source>
        <strain evidence="4">Foshan</strain>
    </source>
</reference>
<feature type="compositionally biased region" description="Low complexity" evidence="1">
    <location>
        <begin position="51"/>
        <end position="80"/>
    </location>
</feature>